<dbReference type="Proteomes" id="UP001050808">
    <property type="component" value="Unassembled WGS sequence"/>
</dbReference>
<comment type="caution">
    <text evidence="2">The sequence shown here is derived from an EMBL/GenBank/DDBJ whole genome shotgun (WGS) entry which is preliminary data.</text>
</comment>
<evidence type="ECO:0000313" key="3">
    <source>
        <dbReference type="Proteomes" id="UP001050808"/>
    </source>
</evidence>
<feature type="domain" description="Methyltransferase type 12" evidence="1">
    <location>
        <begin position="53"/>
        <end position="149"/>
    </location>
</feature>
<dbReference type="CDD" id="cd02440">
    <property type="entry name" value="AdoMet_MTases"/>
    <property type="match status" value="1"/>
</dbReference>
<dbReference type="PANTHER" id="PTHR43667">
    <property type="entry name" value="CYCLOPROPANE-FATTY-ACYL-PHOSPHOLIPID SYNTHASE"/>
    <property type="match status" value="1"/>
</dbReference>
<keyword evidence="2" id="KW-0489">Methyltransferase</keyword>
<dbReference type="EMBL" id="BNDY01000017">
    <property type="protein sequence ID" value="GHI41582.1"/>
    <property type="molecule type" value="Genomic_DNA"/>
</dbReference>
<proteinExistence type="predicted"/>
<dbReference type="GO" id="GO:0008168">
    <property type="term" value="F:methyltransferase activity"/>
    <property type="evidence" value="ECO:0007669"/>
    <property type="project" value="UniProtKB-KW"/>
</dbReference>
<keyword evidence="3" id="KW-1185">Reference proteome</keyword>
<name>A0ABQ3QWF9_9ACTN</name>
<dbReference type="SUPFAM" id="SSF53335">
    <property type="entry name" value="S-adenosyl-L-methionine-dependent methyltransferases"/>
    <property type="match status" value="1"/>
</dbReference>
<dbReference type="InterPro" id="IPR029063">
    <property type="entry name" value="SAM-dependent_MTases_sf"/>
</dbReference>
<dbReference type="GO" id="GO:0032259">
    <property type="term" value="P:methylation"/>
    <property type="evidence" value="ECO:0007669"/>
    <property type="project" value="UniProtKB-KW"/>
</dbReference>
<gene>
    <name evidence="2" type="ORF">Sviol_59900</name>
</gene>
<dbReference type="Pfam" id="PF08242">
    <property type="entry name" value="Methyltransf_12"/>
    <property type="match status" value="1"/>
</dbReference>
<dbReference type="InterPro" id="IPR050723">
    <property type="entry name" value="CFA/CMAS"/>
</dbReference>
<dbReference type="Gene3D" id="3.40.50.150">
    <property type="entry name" value="Vaccinia Virus protein VP39"/>
    <property type="match status" value="1"/>
</dbReference>
<sequence length="257" mass="27799">MRTPSAPARLPRMNRDQISLHSHADHPIAAPLDDDSVRHLLEHGIPRADARVLDLGCGGGEWLLRALSAFPRLRAEGVDISEGSLTHAREAARLAGVQQRLALHQEDASEFASPHAFDLVLSVGAAHAFGGLLPTLAAARKHLAPGGRVLVGDGFWTREPSREAAEMLGDLSDLATTLDHVAADGWTPVHGHISTQQELDAYEWAWTGSLASWALDHPEDPDSPRALAAATTHRDEWLNVYRDVFGFVCLVLRPTSG</sequence>
<dbReference type="InterPro" id="IPR013217">
    <property type="entry name" value="Methyltransf_12"/>
</dbReference>
<keyword evidence="2" id="KW-0808">Transferase</keyword>
<reference evidence="2" key="1">
    <citation type="submission" date="2024-05" db="EMBL/GenBank/DDBJ databases">
        <title>Whole genome shotgun sequence of Streptomyces violascens NBRC 12920.</title>
        <authorList>
            <person name="Komaki H."/>
            <person name="Tamura T."/>
        </authorList>
    </citation>
    <scope>NUCLEOTIDE SEQUENCE</scope>
    <source>
        <strain evidence="2">NBRC 12920</strain>
    </source>
</reference>
<evidence type="ECO:0000313" key="2">
    <source>
        <dbReference type="EMBL" id="GHI41582.1"/>
    </source>
</evidence>
<protein>
    <submittedName>
        <fullName evidence="2">SAM-dependent methyltransferase</fullName>
    </submittedName>
</protein>
<dbReference type="PANTHER" id="PTHR43667:SF2">
    <property type="entry name" value="FATTY ACID C-METHYL TRANSFERASE"/>
    <property type="match status" value="1"/>
</dbReference>
<organism evidence="2 3">
    <name type="scientific">Streptomyces violascens</name>
    <dbReference type="NCBI Taxonomy" id="67381"/>
    <lineage>
        <taxon>Bacteria</taxon>
        <taxon>Bacillati</taxon>
        <taxon>Actinomycetota</taxon>
        <taxon>Actinomycetes</taxon>
        <taxon>Kitasatosporales</taxon>
        <taxon>Streptomycetaceae</taxon>
        <taxon>Streptomyces</taxon>
    </lineage>
</organism>
<accession>A0ABQ3QWF9</accession>
<evidence type="ECO:0000259" key="1">
    <source>
        <dbReference type="Pfam" id="PF08242"/>
    </source>
</evidence>